<keyword evidence="2" id="KW-0472">Membrane</keyword>
<keyword evidence="2" id="KW-0812">Transmembrane</keyword>
<evidence type="ECO:0000313" key="3">
    <source>
        <dbReference type="EMBL" id="JAD24956.1"/>
    </source>
</evidence>
<organism evidence="3">
    <name type="scientific">Arundo donax</name>
    <name type="common">Giant reed</name>
    <name type="synonym">Donax arundinaceus</name>
    <dbReference type="NCBI Taxonomy" id="35708"/>
    <lineage>
        <taxon>Eukaryota</taxon>
        <taxon>Viridiplantae</taxon>
        <taxon>Streptophyta</taxon>
        <taxon>Embryophyta</taxon>
        <taxon>Tracheophyta</taxon>
        <taxon>Spermatophyta</taxon>
        <taxon>Magnoliopsida</taxon>
        <taxon>Liliopsida</taxon>
        <taxon>Poales</taxon>
        <taxon>Poaceae</taxon>
        <taxon>PACMAD clade</taxon>
        <taxon>Arundinoideae</taxon>
        <taxon>Arundineae</taxon>
        <taxon>Arundo</taxon>
    </lineage>
</organism>
<feature type="transmembrane region" description="Helical" evidence="2">
    <location>
        <begin position="474"/>
        <end position="501"/>
    </location>
</feature>
<evidence type="ECO:0000256" key="1">
    <source>
        <dbReference type="SAM" id="MobiDB-lite"/>
    </source>
</evidence>
<protein>
    <submittedName>
        <fullName evidence="3">Uncharacterized protein</fullName>
    </submittedName>
</protein>
<sequence length="505" mass="57056">MSLGGKELFSVITGSDQEAARSHTEPRPLSPARGPGAKKPQEPKTEEDPFDFSKTAEKVSEAIPRRYDDEDSLSPTIYVVPRDLAEGRKDAYEPAVVCIGPLFHQTERNKKPYRKLERYKWCCVRRLIVNAETGPGRRGAWIPDVHTPLLRKCLDTMRDLEPRIRDLYDSMDDMGGGEKLALMMLLDGCFLLHRLLKLARRSTDDDDDDDWTQVFGRCGVWGLVTRDLLLLKNQIPFVVLRALFKHLKSRAGERDDVLIEGGLRLFASLRPGPTGSSSSITCRDVHHLLHLLYLSIDISPAPKPGPQDELQWWVPCATELVEAGVSFRAKQQQGTATLSFLDVSFRGGFRRGVLEIPPLELYDYSEPLFRNLIAFEQTYPHTPGHVTAYAIFMDCLIKTQEDMRLLHQSGVLVSHMNGDMDVATRFFSRVCAQAHISSGQSYLAGVMGAVVRYQSRHWPRWRTALVRNYFSNPWVTTAFLVGSVILVATLLQTFFAVYGYFKPPA</sequence>
<reference evidence="3" key="2">
    <citation type="journal article" date="2015" name="Data Brief">
        <title>Shoot transcriptome of the giant reed, Arundo donax.</title>
        <authorList>
            <person name="Barrero R.A."/>
            <person name="Guerrero F.D."/>
            <person name="Moolhuijzen P."/>
            <person name="Goolsby J.A."/>
            <person name="Tidwell J."/>
            <person name="Bellgard S.E."/>
            <person name="Bellgard M.I."/>
        </authorList>
    </citation>
    <scope>NUCLEOTIDE SEQUENCE</scope>
    <source>
        <tissue evidence="3">Shoot tissue taken approximately 20 cm above the soil surface</tissue>
    </source>
</reference>
<feature type="compositionally biased region" description="Basic and acidic residues" evidence="1">
    <location>
        <begin position="54"/>
        <end position="66"/>
    </location>
</feature>
<dbReference type="Pfam" id="PF03140">
    <property type="entry name" value="DUF247"/>
    <property type="match status" value="1"/>
</dbReference>
<keyword evidence="2" id="KW-1133">Transmembrane helix</keyword>
<dbReference type="AlphaFoldDB" id="A0A0A8YGL3"/>
<dbReference type="PANTHER" id="PTHR31170">
    <property type="entry name" value="BNAC04G53230D PROTEIN"/>
    <property type="match status" value="1"/>
</dbReference>
<evidence type="ECO:0000256" key="2">
    <source>
        <dbReference type="SAM" id="Phobius"/>
    </source>
</evidence>
<reference evidence="3" key="1">
    <citation type="submission" date="2014-09" db="EMBL/GenBank/DDBJ databases">
        <authorList>
            <person name="Magalhaes I.L.F."/>
            <person name="Oliveira U."/>
            <person name="Santos F.R."/>
            <person name="Vidigal T.H.D.A."/>
            <person name="Brescovit A.D."/>
            <person name="Santos A.J."/>
        </authorList>
    </citation>
    <scope>NUCLEOTIDE SEQUENCE</scope>
    <source>
        <tissue evidence="3">Shoot tissue taken approximately 20 cm above the soil surface</tissue>
    </source>
</reference>
<dbReference type="InterPro" id="IPR004158">
    <property type="entry name" value="DUF247_pln"/>
</dbReference>
<dbReference type="PANTHER" id="PTHR31170:SF25">
    <property type="entry name" value="BNAA09G04570D PROTEIN"/>
    <property type="match status" value="1"/>
</dbReference>
<proteinExistence type="predicted"/>
<name>A0A0A8YGL3_ARUDO</name>
<accession>A0A0A8YGL3</accession>
<feature type="region of interest" description="Disordered" evidence="1">
    <location>
        <begin position="1"/>
        <end position="66"/>
    </location>
</feature>
<dbReference type="EMBL" id="GBRH01272939">
    <property type="protein sequence ID" value="JAD24956.1"/>
    <property type="molecule type" value="Transcribed_RNA"/>
</dbReference>